<evidence type="ECO:0000313" key="3">
    <source>
        <dbReference type="Proteomes" id="UP000460157"/>
    </source>
</evidence>
<accession>A0A7K1UF10</accession>
<dbReference type="OrthoDB" id="9816539at2"/>
<keyword evidence="3" id="KW-1185">Reference proteome</keyword>
<reference evidence="2 3" key="1">
    <citation type="submission" date="2019-12" db="EMBL/GenBank/DDBJ databases">
        <title>Nesterenkonia muleiensis sp. nov., a novel actinobacterium isolated from sap of Populus euphratica.</title>
        <authorList>
            <person name="Wang R."/>
        </authorList>
    </citation>
    <scope>NUCLEOTIDE SEQUENCE [LARGE SCALE GENOMIC DNA]</scope>
    <source>
        <strain evidence="2 3">F10</strain>
    </source>
</reference>
<gene>
    <name evidence="2" type="ORF">GNZ21_01015</name>
</gene>
<dbReference type="InterPro" id="IPR024047">
    <property type="entry name" value="MM3350-like_sf"/>
</dbReference>
<proteinExistence type="predicted"/>
<dbReference type="SUPFAM" id="SSF159941">
    <property type="entry name" value="MM3350-like"/>
    <property type="match status" value="1"/>
</dbReference>
<dbReference type="RefSeq" id="WP_157320531.1">
    <property type="nucleotide sequence ID" value="NZ_BMFX01000009.1"/>
</dbReference>
<comment type="caution">
    <text evidence="2">The sequence shown here is derived from an EMBL/GenBank/DDBJ whole genome shotgun (WGS) entry which is preliminary data.</text>
</comment>
<dbReference type="EMBL" id="WRPM01000007">
    <property type="protein sequence ID" value="MVT24956.1"/>
    <property type="molecule type" value="Genomic_DNA"/>
</dbReference>
<feature type="region of interest" description="Disordered" evidence="1">
    <location>
        <begin position="152"/>
        <end position="179"/>
    </location>
</feature>
<sequence length="417" mass="46349">MAKNWLSITVELLGGRGQDLWPWPGRIFAVGPSHTFEDLAHAINDGFARWDRAHLSVFTLMDGQVLTDEKTGNELAGAMAGPLLRPLDFARTKVAETVRPGDEFQFEFDLGDGWMHRCTVGSEKVDPLKTLGIQPKTPLPYWGWGTIPDQYGRRWEDDDGQGRTPRRPREPHTMLTGQWPNHRQLPQLEAEELRSAAASCDAEAFLAAVSGRLIDDALQQVGQGMLMAIEQKPDDAADATFSVINRLIFRGFPGDQELADLLLARLRGVPLEGEALPVDLELLSSLLEGDPGLSSGAYVDRHTGEVYPGSLTDPAMVGEDATIDTDQDPSRWLWLEHIDSRKAWEDMAAFARQQVHNLELKERMESAIEGRGAFRAFRALLREEGLSEAWELFSADRRIGRARQLLAAEGITVTHPA</sequence>
<dbReference type="AlphaFoldDB" id="A0A7K1UF10"/>
<name>A0A7K1UF10_9MICC</name>
<dbReference type="Proteomes" id="UP000460157">
    <property type="component" value="Unassembled WGS sequence"/>
</dbReference>
<evidence type="ECO:0000256" key="1">
    <source>
        <dbReference type="SAM" id="MobiDB-lite"/>
    </source>
</evidence>
<organism evidence="2 3">
    <name type="scientific">Nesterenkonia alkaliphila</name>
    <dbReference type="NCBI Taxonomy" id="1463631"/>
    <lineage>
        <taxon>Bacteria</taxon>
        <taxon>Bacillati</taxon>
        <taxon>Actinomycetota</taxon>
        <taxon>Actinomycetes</taxon>
        <taxon>Micrococcales</taxon>
        <taxon>Micrococcaceae</taxon>
        <taxon>Nesterenkonia</taxon>
    </lineage>
</organism>
<dbReference type="Gene3D" id="3.10.290.30">
    <property type="entry name" value="MM3350-like"/>
    <property type="match status" value="1"/>
</dbReference>
<protein>
    <submittedName>
        <fullName evidence="2">Uncharacterized protein</fullName>
    </submittedName>
</protein>
<evidence type="ECO:0000313" key="2">
    <source>
        <dbReference type="EMBL" id="MVT24956.1"/>
    </source>
</evidence>